<proteinExistence type="predicted"/>
<gene>
    <name evidence="3" type="ORF">CDEB00056_LOCUS24478</name>
</gene>
<feature type="compositionally biased region" description="Basic and acidic residues" evidence="1">
    <location>
        <begin position="38"/>
        <end position="48"/>
    </location>
</feature>
<evidence type="ECO:0000313" key="3">
    <source>
        <dbReference type="EMBL" id="CAE0479624.1"/>
    </source>
</evidence>
<dbReference type="AlphaFoldDB" id="A0A7S3QKA6"/>
<dbReference type="InterPro" id="IPR036249">
    <property type="entry name" value="Thioredoxin-like_sf"/>
</dbReference>
<dbReference type="PANTHER" id="PTHR21148">
    <property type="entry name" value="THIOREDOXIN DOMAIN-CONTAINING PROTEIN 9"/>
    <property type="match status" value="1"/>
</dbReference>
<name>A0A7S3QKA6_9STRA</name>
<feature type="compositionally biased region" description="Acidic residues" evidence="1">
    <location>
        <begin position="118"/>
        <end position="145"/>
    </location>
</feature>
<feature type="domain" description="Thioredoxin" evidence="2">
    <location>
        <begin position="182"/>
        <end position="269"/>
    </location>
</feature>
<evidence type="ECO:0000256" key="1">
    <source>
        <dbReference type="SAM" id="MobiDB-lite"/>
    </source>
</evidence>
<dbReference type="Gene3D" id="3.40.30.10">
    <property type="entry name" value="Glutaredoxin"/>
    <property type="match status" value="1"/>
</dbReference>
<reference evidence="3" key="1">
    <citation type="submission" date="2021-01" db="EMBL/GenBank/DDBJ databases">
        <authorList>
            <person name="Corre E."/>
            <person name="Pelletier E."/>
            <person name="Niang G."/>
            <person name="Scheremetjew M."/>
            <person name="Finn R."/>
            <person name="Kale V."/>
            <person name="Holt S."/>
            <person name="Cochrane G."/>
            <person name="Meng A."/>
            <person name="Brown T."/>
            <person name="Cohen L."/>
        </authorList>
    </citation>
    <scope>NUCLEOTIDE SEQUENCE</scope>
    <source>
        <strain evidence="3">MM31A-1</strain>
    </source>
</reference>
<dbReference type="InterPro" id="IPR013766">
    <property type="entry name" value="Thioredoxin_domain"/>
</dbReference>
<dbReference type="EMBL" id="HBIO01031933">
    <property type="protein sequence ID" value="CAE0479624.1"/>
    <property type="molecule type" value="Transcribed_RNA"/>
</dbReference>
<dbReference type="CDD" id="cd02989">
    <property type="entry name" value="Phd_like_TxnDC9"/>
    <property type="match status" value="1"/>
</dbReference>
<organism evidence="3">
    <name type="scientific">Chaetoceros debilis</name>
    <dbReference type="NCBI Taxonomy" id="122233"/>
    <lineage>
        <taxon>Eukaryota</taxon>
        <taxon>Sar</taxon>
        <taxon>Stramenopiles</taxon>
        <taxon>Ochrophyta</taxon>
        <taxon>Bacillariophyta</taxon>
        <taxon>Coscinodiscophyceae</taxon>
        <taxon>Chaetocerotophycidae</taxon>
        <taxon>Chaetocerotales</taxon>
        <taxon>Chaetocerotaceae</taxon>
        <taxon>Chaetoceros</taxon>
    </lineage>
</organism>
<feature type="region of interest" description="Disordered" evidence="1">
    <location>
        <begin position="24"/>
        <end position="97"/>
    </location>
</feature>
<dbReference type="SUPFAM" id="SSF52833">
    <property type="entry name" value="Thioredoxin-like"/>
    <property type="match status" value="1"/>
</dbReference>
<protein>
    <recommendedName>
        <fullName evidence="2">Thioredoxin domain-containing protein</fullName>
    </recommendedName>
</protein>
<sequence length="341" mass="38154">MPSHQNSAPGTKSAKFVAANPLAPMADPFAGMGDDEKEYQKELSDNLNKRMTNTLEDMAARGSESDHPDRAPTGSAYKAAAQAKEAAAAADRQRTNDTNHRLAMKEHALKMENKENEAGDDNNDDNDNDDNASDGDSDDDEYDDLLNDDSLELDAIRQRRINQMRAAQAQAAQHRALGHGEVRTITQDEFLPECTGSSQWVAVHFYHKEFERCKIMDHHLAAIAPQHMDCKFLRMDAEKSPFFVHKLQIKTLPCLIIFQEGKAIDRLEGFAGLAIDASEPDKWHTGRLQKWISETGAIKYRVPTEELKEEMKRMGIIAKGTVWSGTSRNGFSATRYDSDDE</sequence>
<accession>A0A7S3QKA6</accession>
<dbReference type="Pfam" id="PF00085">
    <property type="entry name" value="Thioredoxin"/>
    <property type="match status" value="1"/>
</dbReference>
<feature type="region of interest" description="Disordered" evidence="1">
    <location>
        <begin position="115"/>
        <end position="145"/>
    </location>
</feature>
<feature type="compositionally biased region" description="Low complexity" evidence="1">
    <location>
        <begin position="76"/>
        <end position="90"/>
    </location>
</feature>
<evidence type="ECO:0000259" key="2">
    <source>
        <dbReference type="Pfam" id="PF00085"/>
    </source>
</evidence>